<protein>
    <submittedName>
        <fullName evidence="2">Uncharacterized protein</fullName>
    </submittedName>
</protein>
<evidence type="ECO:0000313" key="2">
    <source>
        <dbReference type="EMBL" id="PIZ14422.1"/>
    </source>
</evidence>
<dbReference type="AlphaFoldDB" id="A0A2M7S4E7"/>
<name>A0A2M7S4E7_9BACT</name>
<accession>A0A2M7S4E7</accession>
<sequence length="64" mass="7021">MKNKKITKQPSKNLSSRLAQPLLAPPLSKGRMGGVSLLPLVRGGWVGLRRIADKSDTRLATKRQ</sequence>
<evidence type="ECO:0000256" key="1">
    <source>
        <dbReference type="SAM" id="MobiDB-lite"/>
    </source>
</evidence>
<feature type="compositionally biased region" description="Polar residues" evidence="1">
    <location>
        <begin position="8"/>
        <end position="18"/>
    </location>
</feature>
<feature type="region of interest" description="Disordered" evidence="1">
    <location>
        <begin position="1"/>
        <end position="26"/>
    </location>
</feature>
<comment type="caution">
    <text evidence="2">The sequence shown here is derived from an EMBL/GenBank/DDBJ whole genome shotgun (WGS) entry which is preliminary data.</text>
</comment>
<organism evidence="2 3">
    <name type="scientific">Candidatus Desantisbacteria bacterium CG_4_10_14_0_8_um_filter_48_22</name>
    <dbReference type="NCBI Taxonomy" id="1974543"/>
    <lineage>
        <taxon>Bacteria</taxon>
        <taxon>Candidatus Desantisiibacteriota</taxon>
    </lineage>
</organism>
<dbReference type="Proteomes" id="UP000229307">
    <property type="component" value="Unassembled WGS sequence"/>
</dbReference>
<dbReference type="EMBL" id="PFMR01000355">
    <property type="protein sequence ID" value="PIZ14422.1"/>
    <property type="molecule type" value="Genomic_DNA"/>
</dbReference>
<proteinExistence type="predicted"/>
<reference evidence="3" key="1">
    <citation type="submission" date="2017-09" db="EMBL/GenBank/DDBJ databases">
        <title>Depth-based differentiation of microbial function through sediment-hosted aquifers and enrichment of novel symbionts in the deep terrestrial subsurface.</title>
        <authorList>
            <person name="Probst A.J."/>
            <person name="Ladd B."/>
            <person name="Jarett J.K."/>
            <person name="Geller-Mcgrath D.E."/>
            <person name="Sieber C.M.K."/>
            <person name="Emerson J.B."/>
            <person name="Anantharaman K."/>
            <person name="Thomas B.C."/>
            <person name="Malmstrom R."/>
            <person name="Stieglmeier M."/>
            <person name="Klingl A."/>
            <person name="Woyke T."/>
            <person name="Ryan C.M."/>
            <person name="Banfield J.F."/>
        </authorList>
    </citation>
    <scope>NUCLEOTIDE SEQUENCE [LARGE SCALE GENOMIC DNA]</scope>
</reference>
<evidence type="ECO:0000313" key="3">
    <source>
        <dbReference type="Proteomes" id="UP000229307"/>
    </source>
</evidence>
<gene>
    <name evidence="2" type="ORF">COY52_12740</name>
</gene>